<keyword evidence="9" id="KW-0418">Kinase</keyword>
<protein>
    <recommendedName>
        <fullName evidence="3">receptor protein serine/threonine kinase</fullName>
        <ecNumber evidence="3">2.7.11.30</ecNumber>
    </recommendedName>
</protein>
<feature type="region of interest" description="Disordered" evidence="14">
    <location>
        <begin position="924"/>
        <end position="953"/>
    </location>
</feature>
<evidence type="ECO:0000256" key="7">
    <source>
        <dbReference type="ARBA" id="ARBA00022729"/>
    </source>
</evidence>
<dbReference type="EC" id="2.7.11.30" evidence="3"/>
<keyword evidence="7 16" id="KW-0732">Signal</keyword>
<evidence type="ECO:0000259" key="17">
    <source>
        <dbReference type="PROSITE" id="PS50011"/>
    </source>
</evidence>
<dbReference type="GO" id="GO:0043235">
    <property type="term" value="C:receptor complex"/>
    <property type="evidence" value="ECO:0007669"/>
    <property type="project" value="TreeGrafter"/>
</dbReference>
<keyword evidence="6 15" id="KW-0812">Transmembrane</keyword>
<comment type="similarity">
    <text evidence="2">Belongs to the protein kinase superfamily. TKL Ser/Thr protein kinase family. TGFB receptor subfamily.</text>
</comment>
<evidence type="ECO:0000256" key="3">
    <source>
        <dbReference type="ARBA" id="ARBA00012401"/>
    </source>
</evidence>
<dbReference type="Gene3D" id="1.10.510.10">
    <property type="entry name" value="Transferase(Phosphotransferase) domain 1"/>
    <property type="match status" value="1"/>
</dbReference>
<dbReference type="GO" id="GO:0030509">
    <property type="term" value="P:BMP signaling pathway"/>
    <property type="evidence" value="ECO:0007669"/>
    <property type="project" value="TreeGrafter"/>
</dbReference>
<sequence length="953" mass="104610">MLHRPNSMAFSPMALLGALLLLCFLPLSRTQPDKTGLRAGVRTTTLEPDYEDEVEEWPQVMCLYTDNVAVKQSSVTLKVLEGAMAAYNRTLTVPMSPKAYKAYGIVYTDIETGISIMHCDTDRQYFCEAVWSVLPSDNETNTSNANAEISIKFAGCKAVQNSEELNLPCRFATCFAKGPPRKIPKQAPINHCCCNESHCNINVTSSFLIPEATAAPPSEEYLNSSILPGTMSPATEEVRTATGLFTNLQPWMVAILAMASIITVVLSLAILFLCYREKRRKKMDALKEAEENKPLCLSEVFPGSIRLKSVAPPLARANKDVEAGMLNGEEEEEEVQIGERLANGRYGEVFRATVRGQTVAVKKFDSKHKECFMNECRVYTLPLMNSHDSVLKFLAATDLRNADGMVVEYWLLVEYHCNKTLVEYLKQSSIDMTLLRRMSLSLASGISFLHTEFLNDQGNGCLKPGIAHRDFNSRNILVRGDYRLCICDMGFALPLQTAFAQVAEKNAPESSQGSKSSKGSGEKSGGSTSYEQTILNDVGTIRYMAPEVLEGSLNLRDSATALRQVDMYAFGLVLWEMASRCRELYQNHVAPEYQLPFQAEAGLHPTFVQMQTLVARKKARPLLAPTRKKDETVNFLLETMEECWDGDAEARLTANCVEMRLMQDWPGVSPSTGTGKPDEKAQRDGEEKVGVDEETGENVTETSSLLTADTHVPDITRPPTKNVNELRGMLERGPPSALTNWNTPLPVHHPSGDIQPHQGRNPCNERNNKCESSDELQPQGKNLLGKAKVASPSPPEMSSGTRARILQNAESLLQSRSDDTGGPALATTPPPAAQVPAPKAKTKGTSKKVPNAVAAEQNRSGLFGLFRRSSGPSANTLMQYRLPPTAPAENADKTCNLRTAASLLPQMARREQAENGDTQMTCLSPSPSASRSPLSVQRGQGDISHMTQCSQIV</sequence>
<evidence type="ECO:0000256" key="15">
    <source>
        <dbReference type="SAM" id="Phobius"/>
    </source>
</evidence>
<feature type="compositionally biased region" description="Basic and acidic residues" evidence="14">
    <location>
        <begin position="676"/>
        <end position="691"/>
    </location>
</feature>
<dbReference type="AlphaFoldDB" id="A0A1D1VT78"/>
<accession>A0A1D1VT78</accession>
<proteinExistence type="inferred from homology"/>
<organism evidence="18 19">
    <name type="scientific">Ramazzottius varieornatus</name>
    <name type="common">Water bear</name>
    <name type="synonym">Tardigrade</name>
    <dbReference type="NCBI Taxonomy" id="947166"/>
    <lineage>
        <taxon>Eukaryota</taxon>
        <taxon>Metazoa</taxon>
        <taxon>Ecdysozoa</taxon>
        <taxon>Tardigrada</taxon>
        <taxon>Eutardigrada</taxon>
        <taxon>Parachela</taxon>
        <taxon>Hypsibioidea</taxon>
        <taxon>Ramazzottiidae</taxon>
        <taxon>Ramazzottius</taxon>
    </lineage>
</organism>
<dbReference type="OrthoDB" id="669224at2759"/>
<name>A0A1D1VT78_RAMVA</name>
<evidence type="ECO:0000256" key="1">
    <source>
        <dbReference type="ARBA" id="ARBA00004479"/>
    </source>
</evidence>
<dbReference type="GO" id="GO:0005024">
    <property type="term" value="F:transforming growth factor beta receptor activity"/>
    <property type="evidence" value="ECO:0007669"/>
    <property type="project" value="TreeGrafter"/>
</dbReference>
<dbReference type="SUPFAM" id="SSF56112">
    <property type="entry name" value="Protein kinase-like (PK-like)"/>
    <property type="match status" value="1"/>
</dbReference>
<evidence type="ECO:0000256" key="9">
    <source>
        <dbReference type="ARBA" id="ARBA00022777"/>
    </source>
</evidence>
<dbReference type="Gene3D" id="3.30.200.20">
    <property type="entry name" value="Phosphorylase Kinase, domain 1"/>
    <property type="match status" value="1"/>
</dbReference>
<feature type="compositionally biased region" description="Low complexity" evidence="14">
    <location>
        <begin position="510"/>
        <end position="529"/>
    </location>
</feature>
<keyword evidence="11 15" id="KW-1133">Transmembrane helix</keyword>
<evidence type="ECO:0000256" key="5">
    <source>
        <dbReference type="ARBA" id="ARBA00022679"/>
    </source>
</evidence>
<keyword evidence="13" id="KW-0675">Receptor</keyword>
<feature type="transmembrane region" description="Helical" evidence="15">
    <location>
        <begin position="251"/>
        <end position="275"/>
    </location>
</feature>
<dbReference type="InterPro" id="IPR000333">
    <property type="entry name" value="TGFB_receptor"/>
</dbReference>
<gene>
    <name evidence="18" type="primary">RvY_14964-1</name>
    <name evidence="18" type="synonym">RvY_14964.1</name>
    <name evidence="18" type="ORF">RvY_14964</name>
</gene>
<dbReference type="InterPro" id="IPR011009">
    <property type="entry name" value="Kinase-like_dom_sf"/>
</dbReference>
<evidence type="ECO:0000256" key="13">
    <source>
        <dbReference type="ARBA" id="ARBA00023170"/>
    </source>
</evidence>
<dbReference type="Pfam" id="PF00069">
    <property type="entry name" value="Pkinase"/>
    <property type="match status" value="1"/>
</dbReference>
<feature type="region of interest" description="Disordered" evidence="14">
    <location>
        <begin position="664"/>
        <end position="703"/>
    </location>
</feature>
<evidence type="ECO:0000256" key="4">
    <source>
        <dbReference type="ARBA" id="ARBA00022527"/>
    </source>
</evidence>
<evidence type="ECO:0000313" key="18">
    <source>
        <dbReference type="EMBL" id="GAV04730.1"/>
    </source>
</evidence>
<feature type="signal peptide" evidence="16">
    <location>
        <begin position="1"/>
        <end position="30"/>
    </location>
</feature>
<comment type="caution">
    <text evidence="18">The sequence shown here is derived from an EMBL/GenBank/DDBJ whole genome shotgun (WGS) entry which is preliminary data.</text>
</comment>
<feature type="domain" description="Protein kinase" evidence="17">
    <location>
        <begin position="335"/>
        <end position="666"/>
    </location>
</feature>
<dbReference type="PANTHER" id="PTHR23255">
    <property type="entry name" value="TRANSFORMING GROWTH FACTOR-BETA RECEPTOR TYPE I AND II"/>
    <property type="match status" value="1"/>
</dbReference>
<evidence type="ECO:0000256" key="8">
    <source>
        <dbReference type="ARBA" id="ARBA00022741"/>
    </source>
</evidence>
<dbReference type="STRING" id="947166.A0A1D1VT78"/>
<evidence type="ECO:0000256" key="6">
    <source>
        <dbReference type="ARBA" id="ARBA00022692"/>
    </source>
</evidence>
<evidence type="ECO:0000256" key="2">
    <source>
        <dbReference type="ARBA" id="ARBA00009605"/>
    </source>
</evidence>
<dbReference type="PROSITE" id="PS50011">
    <property type="entry name" value="PROTEIN_KINASE_DOM"/>
    <property type="match status" value="1"/>
</dbReference>
<keyword evidence="10" id="KW-0067">ATP-binding</keyword>
<evidence type="ECO:0000313" key="19">
    <source>
        <dbReference type="Proteomes" id="UP000186922"/>
    </source>
</evidence>
<evidence type="ECO:0000256" key="12">
    <source>
        <dbReference type="ARBA" id="ARBA00023136"/>
    </source>
</evidence>
<dbReference type="GO" id="GO:0005524">
    <property type="term" value="F:ATP binding"/>
    <property type="evidence" value="ECO:0007669"/>
    <property type="project" value="UniProtKB-KW"/>
</dbReference>
<evidence type="ECO:0000256" key="11">
    <source>
        <dbReference type="ARBA" id="ARBA00022989"/>
    </source>
</evidence>
<evidence type="ECO:0000256" key="10">
    <source>
        <dbReference type="ARBA" id="ARBA00022840"/>
    </source>
</evidence>
<dbReference type="Proteomes" id="UP000186922">
    <property type="component" value="Unassembled WGS sequence"/>
</dbReference>
<evidence type="ECO:0000256" key="16">
    <source>
        <dbReference type="SAM" id="SignalP"/>
    </source>
</evidence>
<keyword evidence="4" id="KW-0723">Serine/threonine-protein kinase</keyword>
<keyword evidence="8" id="KW-0547">Nucleotide-binding</keyword>
<dbReference type="InterPro" id="IPR045860">
    <property type="entry name" value="Snake_toxin-like_sf"/>
</dbReference>
<feature type="region of interest" description="Disordered" evidence="14">
    <location>
        <begin position="506"/>
        <end position="530"/>
    </location>
</feature>
<feature type="compositionally biased region" description="Low complexity" evidence="14">
    <location>
        <begin position="924"/>
        <end position="935"/>
    </location>
</feature>
<keyword evidence="19" id="KW-1185">Reference proteome</keyword>
<dbReference type="InterPro" id="IPR000719">
    <property type="entry name" value="Prot_kinase_dom"/>
</dbReference>
<dbReference type="PANTHER" id="PTHR23255:SF100">
    <property type="entry name" value="RECEPTOR PROTEIN SERINE_THREONINE KINASE"/>
    <property type="match status" value="1"/>
</dbReference>
<dbReference type="Gene3D" id="2.10.60.10">
    <property type="entry name" value="CD59"/>
    <property type="match status" value="1"/>
</dbReference>
<dbReference type="GO" id="GO:0005886">
    <property type="term" value="C:plasma membrane"/>
    <property type="evidence" value="ECO:0007669"/>
    <property type="project" value="TreeGrafter"/>
</dbReference>
<feature type="region of interest" description="Disordered" evidence="14">
    <location>
        <begin position="731"/>
        <end position="778"/>
    </location>
</feature>
<comment type="subcellular location">
    <subcellularLocation>
        <location evidence="1">Membrane</location>
        <topology evidence="1">Single-pass type I membrane protein</topology>
    </subcellularLocation>
</comment>
<feature type="chain" id="PRO_5008898805" description="receptor protein serine/threonine kinase" evidence="16">
    <location>
        <begin position="31"/>
        <end position="953"/>
    </location>
</feature>
<feature type="region of interest" description="Disordered" evidence="14">
    <location>
        <begin position="815"/>
        <end position="850"/>
    </location>
</feature>
<dbReference type="EMBL" id="BDGG01000011">
    <property type="protein sequence ID" value="GAV04730.1"/>
    <property type="molecule type" value="Genomic_DNA"/>
</dbReference>
<keyword evidence="5" id="KW-0808">Transferase</keyword>
<evidence type="ECO:0000256" key="14">
    <source>
        <dbReference type="SAM" id="MobiDB-lite"/>
    </source>
</evidence>
<reference evidence="18 19" key="1">
    <citation type="journal article" date="2016" name="Nat. Commun.">
        <title>Extremotolerant tardigrade genome and improved radiotolerance of human cultured cells by tardigrade-unique protein.</title>
        <authorList>
            <person name="Hashimoto T."/>
            <person name="Horikawa D.D."/>
            <person name="Saito Y."/>
            <person name="Kuwahara H."/>
            <person name="Kozuka-Hata H."/>
            <person name="Shin-I T."/>
            <person name="Minakuchi Y."/>
            <person name="Ohishi K."/>
            <person name="Motoyama A."/>
            <person name="Aizu T."/>
            <person name="Enomoto A."/>
            <person name="Kondo K."/>
            <person name="Tanaka S."/>
            <person name="Hara Y."/>
            <person name="Koshikawa S."/>
            <person name="Sagara H."/>
            <person name="Miura T."/>
            <person name="Yokobori S."/>
            <person name="Miyagawa K."/>
            <person name="Suzuki Y."/>
            <person name="Kubo T."/>
            <person name="Oyama M."/>
            <person name="Kohara Y."/>
            <person name="Fujiyama A."/>
            <person name="Arakawa K."/>
            <person name="Katayama T."/>
            <person name="Toyoda A."/>
            <person name="Kunieda T."/>
        </authorList>
    </citation>
    <scope>NUCLEOTIDE SEQUENCE [LARGE SCALE GENOMIC DNA]</scope>
    <source>
        <strain evidence="18 19">YOKOZUNA-1</strain>
    </source>
</reference>
<keyword evidence="12 15" id="KW-0472">Membrane</keyword>